<comment type="catalytic activity">
    <reaction evidence="16">
        <text>(6R)-10-formyltetrahydrofolate + 5-amino-1-(5-phospho-beta-D-ribosyl)imidazole-4-carboxamide = 5-formamido-1-(5-phospho-D-ribosyl)imidazole-4-carboxamide + (6S)-5,6,7,8-tetrahydrofolate</text>
        <dbReference type="Rhea" id="RHEA:22192"/>
        <dbReference type="ChEBI" id="CHEBI:57453"/>
        <dbReference type="ChEBI" id="CHEBI:58467"/>
        <dbReference type="ChEBI" id="CHEBI:58475"/>
        <dbReference type="ChEBI" id="CHEBI:195366"/>
        <dbReference type="EC" id="2.1.2.3"/>
    </reaction>
    <physiologicalReaction direction="left-to-right" evidence="16">
        <dbReference type="Rhea" id="RHEA:22193"/>
    </physiologicalReaction>
</comment>
<keyword evidence="9" id="KW-0963">Cytoplasm</keyword>
<evidence type="ECO:0000313" key="20">
    <source>
        <dbReference type="Proteomes" id="UP000694925"/>
    </source>
</evidence>
<evidence type="ECO:0000256" key="12">
    <source>
        <dbReference type="ARBA" id="ARBA00022801"/>
    </source>
</evidence>
<dbReference type="FunFam" id="3.40.50.1380:FF:000003">
    <property type="entry name" value="Bifunctional purine biosynthesis protein"/>
    <property type="match status" value="1"/>
</dbReference>
<dbReference type="SMART" id="SM00851">
    <property type="entry name" value="MGS"/>
    <property type="match status" value="1"/>
</dbReference>
<dbReference type="Pfam" id="PF02142">
    <property type="entry name" value="MGS"/>
    <property type="match status" value="1"/>
</dbReference>
<evidence type="ECO:0000256" key="9">
    <source>
        <dbReference type="ARBA" id="ARBA00022490"/>
    </source>
</evidence>
<evidence type="ECO:0000256" key="17">
    <source>
        <dbReference type="ARBA" id="ARBA00048341"/>
    </source>
</evidence>
<dbReference type="Gene3D" id="3.40.50.1380">
    <property type="entry name" value="Methylglyoxal synthase-like domain"/>
    <property type="match status" value="1"/>
</dbReference>
<evidence type="ECO:0000256" key="8">
    <source>
        <dbReference type="ARBA" id="ARBA00017905"/>
    </source>
</evidence>
<reference evidence="21" key="1">
    <citation type="submission" date="2025-08" db="UniProtKB">
        <authorList>
            <consortium name="RefSeq"/>
        </authorList>
    </citation>
    <scope>IDENTIFICATION</scope>
    <source>
        <tissue evidence="21">Whole body</tissue>
    </source>
</reference>
<comment type="pathway">
    <text evidence="4">Purine metabolism; IMP biosynthesis via de novo pathway; 5-formamido-1-(5-phospho-D-ribosyl)imidazole-4-carboxamide from 5-amino-1-(5-phospho-D-ribosyl)imidazole-4-carboxamide (10-formyl THF route): step 1/1.</text>
</comment>
<dbReference type="NCBIfam" id="TIGR00355">
    <property type="entry name" value="purH"/>
    <property type="match status" value="1"/>
</dbReference>
<dbReference type="InterPro" id="IPR011607">
    <property type="entry name" value="MGS-like_dom"/>
</dbReference>
<dbReference type="AlphaFoldDB" id="A0AAJ7JEG1"/>
<dbReference type="HAMAP" id="MF_00139">
    <property type="entry name" value="PurH"/>
    <property type="match status" value="1"/>
</dbReference>
<comment type="pathway">
    <text evidence="3">Purine metabolism; IMP biosynthesis via de novo pathway; IMP from 5-formamido-1-(5-phospho-D-ribosyl)imidazole-4-carboxamide: step 1/1.</text>
</comment>
<dbReference type="GO" id="GO:0005829">
    <property type="term" value="C:cytosol"/>
    <property type="evidence" value="ECO:0007669"/>
    <property type="project" value="UniProtKB-SubCell"/>
</dbReference>
<dbReference type="InterPro" id="IPR024050">
    <property type="entry name" value="AICAR_Tfase_insert_dom_sf"/>
</dbReference>
<feature type="domain" description="MGS-like" evidence="19">
    <location>
        <begin position="1"/>
        <end position="146"/>
    </location>
</feature>
<evidence type="ECO:0000256" key="13">
    <source>
        <dbReference type="ARBA" id="ARBA00023268"/>
    </source>
</evidence>
<dbReference type="PANTHER" id="PTHR11692">
    <property type="entry name" value="BIFUNCTIONAL PURINE BIOSYNTHESIS PROTEIN PURH"/>
    <property type="match status" value="1"/>
</dbReference>
<evidence type="ECO:0000256" key="18">
    <source>
        <dbReference type="ARBA" id="ARBA00053070"/>
    </source>
</evidence>
<evidence type="ECO:0000256" key="10">
    <source>
        <dbReference type="ARBA" id="ARBA00022679"/>
    </source>
</evidence>
<dbReference type="PIRSF" id="PIRSF000414">
    <property type="entry name" value="AICARFT_IMPCHas"/>
    <property type="match status" value="1"/>
</dbReference>
<dbReference type="GO" id="GO:0006189">
    <property type="term" value="P:'de novo' IMP biosynthetic process"/>
    <property type="evidence" value="ECO:0007669"/>
    <property type="project" value="TreeGrafter"/>
</dbReference>
<dbReference type="GeneID" id="108631840"/>
<gene>
    <name evidence="21" type="primary">LOC108631840</name>
</gene>
<evidence type="ECO:0000256" key="11">
    <source>
        <dbReference type="ARBA" id="ARBA00022755"/>
    </source>
</evidence>
<keyword evidence="12" id="KW-0378">Hydrolase</keyword>
<sequence>MSGGNLALLSVSDKTDLLPFARKLHELGLILIASGGTAKSLRDSGLPVKDVSDITGAPEMLNGRVKTLHPAVHAGILARLTKSDKEDLLKQNYELIRVVVCNLYPFVNTVAKPDVTIEDAVENVDIGGVTLLRAAAKNHNRVTVICDPKDYEKVWKEMESSANKDTSLDTRQVLALKAFTHTAEYDNAISDYFRKQYSAGVSQLTLRYGMNPHQKPAQIVTTLDKLPLTVVNGSPGFINLCDALNGYQLVKELKAALGLPAATSFKHVSPAGAAVGVPLDAVQAKLCQVDDLVNQLTPLATAYARARGADRMSSFGDFIALSDPCDEVTAKIISREVSDGIIAPGYSEGALKLLKKKKNGGYCILQIDPNYAPSPTEHRVLFGLTLEQKRNDAVIDKSTFANVVTKNSTSIPDSAIRDLIVATIALKYTQSNSVCYAKDGQVIGIGAGQQSRIHCTRLAGDKADNWWLRQHPKVTDMKFKKSTKRAEISNAIDNYVNGSIGKDMDEATWAAMYEQVPQKLLENDRVEWIKKLDNVALSSDAFFPFRDNVDRARLSGVKYIASPSGSVNDEGVIQACDEHKITMVHTNLRLFHH</sequence>
<evidence type="ECO:0000256" key="5">
    <source>
        <dbReference type="ARBA" id="ARBA00007667"/>
    </source>
</evidence>
<dbReference type="EC" id="2.1.2.3" evidence="6"/>
<evidence type="ECO:0000256" key="3">
    <source>
        <dbReference type="ARBA" id="ARBA00004844"/>
    </source>
</evidence>
<accession>A0AAJ7JEG1</accession>
<comment type="catalytic activity">
    <reaction evidence="1">
        <text>10-formyldihydrofolate + 5-amino-1-(5-phospho-beta-D-ribosyl)imidazole-4-carboxamide = 5-formamido-1-(5-phospho-D-ribosyl)imidazole-4-carboxamide + 7,8-dihydrofolate</text>
        <dbReference type="Rhea" id="RHEA:59144"/>
        <dbReference type="ChEBI" id="CHEBI:57451"/>
        <dbReference type="ChEBI" id="CHEBI:57452"/>
        <dbReference type="ChEBI" id="CHEBI:58467"/>
        <dbReference type="ChEBI" id="CHEBI:58475"/>
    </reaction>
    <physiologicalReaction direction="left-to-right" evidence="1">
        <dbReference type="Rhea" id="RHEA:59145"/>
    </physiologicalReaction>
</comment>
<evidence type="ECO:0000256" key="4">
    <source>
        <dbReference type="ARBA" id="ARBA00004954"/>
    </source>
</evidence>
<dbReference type="InterPro" id="IPR002695">
    <property type="entry name" value="PurH-like"/>
</dbReference>
<dbReference type="GO" id="GO:0004643">
    <property type="term" value="F:phosphoribosylaminoimidazolecarboxamide formyltransferase activity"/>
    <property type="evidence" value="ECO:0007669"/>
    <property type="project" value="UniProtKB-EC"/>
</dbReference>
<dbReference type="InterPro" id="IPR036914">
    <property type="entry name" value="MGS-like_dom_sf"/>
</dbReference>
<dbReference type="EC" id="3.5.4.10" evidence="7"/>
<dbReference type="KEGG" id="ccal:108631840"/>
<dbReference type="CDD" id="cd01421">
    <property type="entry name" value="IMPCH"/>
    <property type="match status" value="1"/>
</dbReference>
<dbReference type="InterPro" id="IPR016193">
    <property type="entry name" value="Cytidine_deaminase-like"/>
</dbReference>
<evidence type="ECO:0000313" key="21">
    <source>
        <dbReference type="RefSeq" id="XP_017891497.1"/>
    </source>
</evidence>
<comment type="function">
    <text evidence="18">Bifunctional enzyme that catalyzes the last two steps of purine biosynthesis. Acts as a transformylase that incorporates a formyl group to the AMP analog AICAR (5-amino-1-(5-phospho-beta-D-ribosyl)imidazole-4-carboxamide) to produce the intermediate formyl-AICAR (FAICAR). Can use both 10-formyldihydrofolate and 10-formyltetrahydrofolate as the formyl donor in this reaction. Also catalyzes the cyclization of FAICAR to inosine monophosphate (IMP). Promotes insulin receptor/INSR autophosphorylation and is involved in INSR internalization.</text>
</comment>
<dbReference type="FunFam" id="3.40.140.20:FF:000003">
    <property type="entry name" value="Bifunctional purine biosynthesis protein"/>
    <property type="match status" value="1"/>
</dbReference>
<organism evidence="20 21">
    <name type="scientific">Ceratina calcarata</name>
    <dbReference type="NCBI Taxonomy" id="156304"/>
    <lineage>
        <taxon>Eukaryota</taxon>
        <taxon>Metazoa</taxon>
        <taxon>Ecdysozoa</taxon>
        <taxon>Arthropoda</taxon>
        <taxon>Hexapoda</taxon>
        <taxon>Insecta</taxon>
        <taxon>Pterygota</taxon>
        <taxon>Neoptera</taxon>
        <taxon>Endopterygota</taxon>
        <taxon>Hymenoptera</taxon>
        <taxon>Apocrita</taxon>
        <taxon>Aculeata</taxon>
        <taxon>Apoidea</taxon>
        <taxon>Anthophila</taxon>
        <taxon>Apidae</taxon>
        <taxon>Ceratina</taxon>
        <taxon>Zadontomerus</taxon>
    </lineage>
</organism>
<evidence type="ECO:0000256" key="14">
    <source>
        <dbReference type="ARBA" id="ARBA00032307"/>
    </source>
</evidence>
<keyword evidence="10" id="KW-0808">Transferase</keyword>
<evidence type="ECO:0000256" key="15">
    <source>
        <dbReference type="ARBA" id="ARBA00046691"/>
    </source>
</evidence>
<dbReference type="PROSITE" id="PS51855">
    <property type="entry name" value="MGS"/>
    <property type="match status" value="1"/>
</dbReference>
<name>A0AAJ7JEG1_9HYME</name>
<comment type="subcellular location">
    <subcellularLocation>
        <location evidence="2">Cytoplasm</location>
        <location evidence="2">Cytosol</location>
    </subcellularLocation>
</comment>
<dbReference type="FunFam" id="1.10.287.440:FF:000001">
    <property type="entry name" value="Bifunctional purine biosynthesis protein PURH"/>
    <property type="match status" value="1"/>
</dbReference>
<evidence type="ECO:0000256" key="7">
    <source>
        <dbReference type="ARBA" id="ARBA00012712"/>
    </source>
</evidence>
<dbReference type="Gene3D" id="1.10.287.440">
    <property type="match status" value="1"/>
</dbReference>
<dbReference type="PANTHER" id="PTHR11692:SF0">
    <property type="entry name" value="BIFUNCTIONAL PURINE BIOSYNTHESIS PROTEIN ATIC"/>
    <property type="match status" value="1"/>
</dbReference>
<dbReference type="SMART" id="SM00798">
    <property type="entry name" value="AICARFT_IMPCHas"/>
    <property type="match status" value="1"/>
</dbReference>
<comment type="similarity">
    <text evidence="5">Belongs to the PurH family.</text>
</comment>
<evidence type="ECO:0000256" key="6">
    <source>
        <dbReference type="ARBA" id="ARBA00012253"/>
    </source>
</evidence>
<keyword evidence="11" id="KW-0658">Purine biosynthesis</keyword>
<dbReference type="SUPFAM" id="SSF53927">
    <property type="entry name" value="Cytidine deaminase-like"/>
    <property type="match status" value="1"/>
</dbReference>
<dbReference type="Gene3D" id="3.40.140.20">
    <property type="match status" value="2"/>
</dbReference>
<proteinExistence type="inferred from homology"/>
<dbReference type="Pfam" id="PF01808">
    <property type="entry name" value="AICARFT_IMPCHas"/>
    <property type="match status" value="1"/>
</dbReference>
<dbReference type="InterPro" id="IPR024051">
    <property type="entry name" value="AICAR_Tfase_dup_dom_sf"/>
</dbReference>
<comment type="subunit">
    <text evidence="15">Homodimer. Associates with internalized INSR complexes on Golgi/endosomal membranes. Interacts with INSR; ATIC together with PRKAA2/AMPK2 and HACD3/PTPLAD1 is proposed to be part of a signaling network regulating INSR autophosphorylation and endocytosis.</text>
</comment>
<protein>
    <recommendedName>
        <fullName evidence="8">Bifunctional purine biosynthesis protein ATIC</fullName>
        <ecNumber evidence="6">2.1.2.3</ecNumber>
        <ecNumber evidence="7">3.5.4.10</ecNumber>
    </recommendedName>
    <alternativeName>
        <fullName evidence="14">AICAR transformylase/inosine monophosphate cyclohydrolase</fullName>
    </alternativeName>
</protein>
<keyword evidence="13" id="KW-0511">Multifunctional enzyme</keyword>
<dbReference type="NCBIfam" id="NF005492">
    <property type="entry name" value="PRK07106.1"/>
    <property type="match status" value="1"/>
</dbReference>
<dbReference type="SUPFAM" id="SSF52335">
    <property type="entry name" value="Methylglyoxal synthase-like"/>
    <property type="match status" value="1"/>
</dbReference>
<dbReference type="Proteomes" id="UP000694925">
    <property type="component" value="Unplaced"/>
</dbReference>
<evidence type="ECO:0000256" key="1">
    <source>
        <dbReference type="ARBA" id="ARBA00000945"/>
    </source>
</evidence>
<evidence type="ECO:0000259" key="19">
    <source>
        <dbReference type="PROSITE" id="PS51855"/>
    </source>
</evidence>
<evidence type="ECO:0000256" key="16">
    <source>
        <dbReference type="ARBA" id="ARBA00047515"/>
    </source>
</evidence>
<comment type="catalytic activity">
    <reaction evidence="17">
        <text>IMP + H2O = 5-formamido-1-(5-phospho-D-ribosyl)imidazole-4-carboxamide</text>
        <dbReference type="Rhea" id="RHEA:18445"/>
        <dbReference type="ChEBI" id="CHEBI:15377"/>
        <dbReference type="ChEBI" id="CHEBI:58053"/>
        <dbReference type="ChEBI" id="CHEBI:58467"/>
        <dbReference type="EC" id="3.5.4.10"/>
    </reaction>
    <physiologicalReaction direction="right-to-left" evidence="17">
        <dbReference type="Rhea" id="RHEA:18447"/>
    </physiologicalReaction>
</comment>
<dbReference type="GO" id="GO:0003937">
    <property type="term" value="F:IMP cyclohydrolase activity"/>
    <property type="evidence" value="ECO:0007669"/>
    <property type="project" value="UniProtKB-EC"/>
</dbReference>
<dbReference type="RefSeq" id="XP_017891497.1">
    <property type="nucleotide sequence ID" value="XM_018036008.2"/>
</dbReference>
<keyword evidence="20" id="KW-1185">Reference proteome</keyword>
<evidence type="ECO:0000256" key="2">
    <source>
        <dbReference type="ARBA" id="ARBA00004514"/>
    </source>
</evidence>